<name>A0A5J4FWF5_9FLAO</name>
<gene>
    <name evidence="2" type="ORF">ULMS_10320</name>
</gene>
<accession>A0A5J4FWF5</accession>
<dbReference type="AlphaFoldDB" id="A0A5J4FWF5"/>
<protein>
    <submittedName>
        <fullName evidence="2">Uncharacterized protein</fullName>
    </submittedName>
</protein>
<keyword evidence="3" id="KW-1185">Reference proteome</keyword>
<evidence type="ECO:0000313" key="3">
    <source>
        <dbReference type="Proteomes" id="UP000326994"/>
    </source>
</evidence>
<comment type="caution">
    <text evidence="2">The sequence shown here is derived from an EMBL/GenBank/DDBJ whole genome shotgun (WGS) entry which is preliminary data.</text>
</comment>
<keyword evidence="1" id="KW-0812">Transmembrane</keyword>
<dbReference type="EMBL" id="BKCF01000001">
    <property type="protein sequence ID" value="GEQ85524.1"/>
    <property type="molecule type" value="Genomic_DNA"/>
</dbReference>
<keyword evidence="1" id="KW-1133">Transmembrane helix</keyword>
<proteinExistence type="predicted"/>
<reference evidence="2 3" key="1">
    <citation type="submission" date="2019-08" db="EMBL/GenBank/DDBJ databases">
        <title>Ulvibacter marinistellae sp. nov., isolated from a starfish, Patiria pectinifera.</title>
        <authorList>
            <person name="Kawano K."/>
            <person name="Ushijima N."/>
            <person name="Kihara M."/>
            <person name="Itoh H."/>
        </authorList>
    </citation>
    <scope>NUCLEOTIDE SEQUENCE [LARGE SCALE GENOMIC DNA]</scope>
    <source>
        <strain evidence="2 3">KK4</strain>
    </source>
</reference>
<organism evidence="2 3">
    <name type="scientific">Patiriisocius marinistellae</name>
    <dbReference type="NCBI Taxonomy" id="2494560"/>
    <lineage>
        <taxon>Bacteria</taxon>
        <taxon>Pseudomonadati</taxon>
        <taxon>Bacteroidota</taxon>
        <taxon>Flavobacteriia</taxon>
        <taxon>Flavobacteriales</taxon>
        <taxon>Flavobacteriaceae</taxon>
        <taxon>Patiriisocius</taxon>
    </lineage>
</organism>
<dbReference type="Proteomes" id="UP000326994">
    <property type="component" value="Unassembled WGS sequence"/>
</dbReference>
<evidence type="ECO:0000256" key="1">
    <source>
        <dbReference type="SAM" id="Phobius"/>
    </source>
</evidence>
<keyword evidence="1" id="KW-0472">Membrane</keyword>
<evidence type="ECO:0000313" key="2">
    <source>
        <dbReference type="EMBL" id="GEQ85524.1"/>
    </source>
</evidence>
<sequence>MKEDAVMLNHEKIHLRQQIEMLVVLFYIWYGLEFFIRWIQYNNKHTAYRNISFEREAYANECNFQYIKQRRFWSFLKFI</sequence>
<feature type="transmembrane region" description="Helical" evidence="1">
    <location>
        <begin position="21"/>
        <end position="39"/>
    </location>
</feature>